<comment type="caution">
    <text evidence="1">The sequence shown here is derived from an EMBL/GenBank/DDBJ whole genome shotgun (WGS) entry which is preliminary data.</text>
</comment>
<evidence type="ECO:0000313" key="2">
    <source>
        <dbReference type="Proteomes" id="UP000789525"/>
    </source>
</evidence>
<keyword evidence="2" id="KW-1185">Reference proteome</keyword>
<reference evidence="1" key="1">
    <citation type="submission" date="2021-06" db="EMBL/GenBank/DDBJ databases">
        <authorList>
            <person name="Kallberg Y."/>
            <person name="Tangrot J."/>
            <person name="Rosling A."/>
        </authorList>
    </citation>
    <scope>NUCLEOTIDE SEQUENCE</scope>
    <source>
        <strain evidence="1">CL356</strain>
    </source>
</reference>
<evidence type="ECO:0000313" key="1">
    <source>
        <dbReference type="EMBL" id="CAG8528184.1"/>
    </source>
</evidence>
<dbReference type="EMBL" id="CAJVPT010006162">
    <property type="protein sequence ID" value="CAG8528184.1"/>
    <property type="molecule type" value="Genomic_DNA"/>
</dbReference>
<accession>A0ACA9LG14</accession>
<protein>
    <submittedName>
        <fullName evidence="1">2536_t:CDS:1</fullName>
    </submittedName>
</protein>
<name>A0ACA9LG14_9GLOM</name>
<dbReference type="Proteomes" id="UP000789525">
    <property type="component" value="Unassembled WGS sequence"/>
</dbReference>
<proteinExistence type="predicted"/>
<gene>
    <name evidence="1" type="ORF">ACOLOM_LOCUS3959</name>
</gene>
<organism evidence="1 2">
    <name type="scientific">Acaulospora colombiana</name>
    <dbReference type="NCBI Taxonomy" id="27376"/>
    <lineage>
        <taxon>Eukaryota</taxon>
        <taxon>Fungi</taxon>
        <taxon>Fungi incertae sedis</taxon>
        <taxon>Mucoromycota</taxon>
        <taxon>Glomeromycotina</taxon>
        <taxon>Glomeromycetes</taxon>
        <taxon>Diversisporales</taxon>
        <taxon>Acaulosporaceae</taxon>
        <taxon>Acaulospora</taxon>
    </lineage>
</organism>
<sequence>MSSFSSVKDKENSKKEWVFIDESDNIISPAKQSHDDISDSNFLISIPFPPQINPLDLIRRNKNGQLLSRATNKFLIYRNEYSKELQSCGYKLSMRDVSRMAAKSWKLESSEVKRKYEDIAREVEKIHVKLSMSASPYPICCARKFSKQSNLPQQDNFFFSVSPSTQLSSYPSFRPHPTIVANAIRSPSVGPICSNTPISANSNSTYPSLYHLNQSENYNPCFPFELYNNPLNLQIQNSLLPKASTDNNSSFLCDDNNDLLIFDEI</sequence>